<evidence type="ECO:0000259" key="1">
    <source>
        <dbReference type="Pfam" id="PF25053"/>
    </source>
</evidence>
<dbReference type="EMBL" id="MU003709">
    <property type="protein sequence ID" value="KAF2805599.1"/>
    <property type="molecule type" value="Genomic_DNA"/>
</dbReference>
<feature type="domain" description="DUF7791" evidence="1">
    <location>
        <begin position="5"/>
        <end position="147"/>
    </location>
</feature>
<gene>
    <name evidence="2 4" type="ORF">BDZ99DRAFT_524564</name>
</gene>
<reference evidence="4" key="2">
    <citation type="submission" date="2020-04" db="EMBL/GenBank/DDBJ databases">
        <authorList>
            <consortium name="NCBI Genome Project"/>
        </authorList>
    </citation>
    <scope>NUCLEOTIDE SEQUENCE</scope>
    <source>
        <strain evidence="4">CBS 304.34</strain>
    </source>
</reference>
<proteinExistence type="predicted"/>
<reference evidence="4" key="3">
    <citation type="submission" date="2025-04" db="UniProtKB">
        <authorList>
            <consortium name="RefSeq"/>
        </authorList>
    </citation>
    <scope>IDENTIFICATION</scope>
    <source>
        <strain evidence="4">CBS 304.34</strain>
    </source>
</reference>
<protein>
    <recommendedName>
        <fullName evidence="1">DUF7791 domain-containing protein</fullName>
    </recommendedName>
</protein>
<keyword evidence="3" id="KW-1185">Reference proteome</keyword>
<dbReference type="RefSeq" id="XP_033572563.1">
    <property type="nucleotide sequence ID" value="XM_033725916.1"/>
</dbReference>
<evidence type="ECO:0000313" key="2">
    <source>
        <dbReference type="EMBL" id="KAF2805599.1"/>
    </source>
</evidence>
<dbReference type="OrthoDB" id="443402at2759"/>
<dbReference type="GeneID" id="54466809"/>
<organism evidence="2">
    <name type="scientific">Mytilinidion resinicola</name>
    <dbReference type="NCBI Taxonomy" id="574789"/>
    <lineage>
        <taxon>Eukaryota</taxon>
        <taxon>Fungi</taxon>
        <taxon>Dikarya</taxon>
        <taxon>Ascomycota</taxon>
        <taxon>Pezizomycotina</taxon>
        <taxon>Dothideomycetes</taxon>
        <taxon>Pleosporomycetidae</taxon>
        <taxon>Mytilinidiales</taxon>
        <taxon>Mytilinidiaceae</taxon>
        <taxon>Mytilinidion</taxon>
    </lineage>
</organism>
<dbReference type="InterPro" id="IPR056693">
    <property type="entry name" value="DUF7791"/>
</dbReference>
<evidence type="ECO:0000313" key="3">
    <source>
        <dbReference type="Proteomes" id="UP000504636"/>
    </source>
</evidence>
<name>A0A6A6YAF0_9PEZI</name>
<dbReference type="Pfam" id="PF25053">
    <property type="entry name" value="DUF7791"/>
    <property type="match status" value="1"/>
</dbReference>
<sequence>MYQSSQVPADNPMTALRLSFALEDNPDASINAEIAEISLEEQVQRRDEIEEKIRSRCCGLLEIYRPNLSHLETAKSDIPQATRSRKYPYVINSFVNPEVHFLHKSVIDFLEKPAIWEELHDFTSSSGFDPNVSLISASLREIKSAPKELDQSMFPRLPFLVPQ</sequence>
<dbReference type="AlphaFoldDB" id="A0A6A6YAF0"/>
<reference evidence="2 4" key="1">
    <citation type="journal article" date="2020" name="Stud. Mycol.">
        <title>101 Dothideomycetes genomes: a test case for predicting lifestyles and emergence of pathogens.</title>
        <authorList>
            <person name="Haridas S."/>
            <person name="Albert R."/>
            <person name="Binder M."/>
            <person name="Bloem J."/>
            <person name="Labutti K."/>
            <person name="Salamov A."/>
            <person name="Andreopoulos B."/>
            <person name="Baker S."/>
            <person name="Barry K."/>
            <person name="Bills G."/>
            <person name="Bluhm B."/>
            <person name="Cannon C."/>
            <person name="Castanera R."/>
            <person name="Culley D."/>
            <person name="Daum C."/>
            <person name="Ezra D."/>
            <person name="Gonzalez J."/>
            <person name="Henrissat B."/>
            <person name="Kuo A."/>
            <person name="Liang C."/>
            <person name="Lipzen A."/>
            <person name="Lutzoni F."/>
            <person name="Magnuson J."/>
            <person name="Mondo S."/>
            <person name="Nolan M."/>
            <person name="Ohm R."/>
            <person name="Pangilinan J."/>
            <person name="Park H.-J."/>
            <person name="Ramirez L."/>
            <person name="Alfaro M."/>
            <person name="Sun H."/>
            <person name="Tritt A."/>
            <person name="Yoshinaga Y."/>
            <person name="Zwiers L.-H."/>
            <person name="Turgeon B."/>
            <person name="Goodwin S."/>
            <person name="Spatafora J."/>
            <person name="Crous P."/>
            <person name="Grigoriev I."/>
        </authorList>
    </citation>
    <scope>NUCLEOTIDE SEQUENCE</scope>
    <source>
        <strain evidence="2 4">CBS 304.34</strain>
    </source>
</reference>
<accession>A0A6A6YAF0</accession>
<dbReference type="Proteomes" id="UP000504636">
    <property type="component" value="Unplaced"/>
</dbReference>
<evidence type="ECO:0000313" key="4">
    <source>
        <dbReference type="RefSeq" id="XP_033572563.1"/>
    </source>
</evidence>